<dbReference type="Proteomes" id="UP000041254">
    <property type="component" value="Unassembled WGS sequence"/>
</dbReference>
<feature type="region of interest" description="Disordered" evidence="1">
    <location>
        <begin position="47"/>
        <end position="92"/>
    </location>
</feature>
<evidence type="ECO:0000313" key="4">
    <source>
        <dbReference type="Proteomes" id="UP000041254"/>
    </source>
</evidence>
<keyword evidence="4" id="KW-1185">Reference proteome</keyword>
<sequence length="209" mass="23574">MSNAAVIMVMLLVPFASLSAASVYSRSAFRSAPCPLSAVGLPERRLRGSSVHLGPGTHAAHRLSPRPASPTGSQTQNEEAKNTQPPWAASPDDALRLPRYIVDSDPAATARLDFIRDEFNQISKEIADRLVERWNLRHAQKDNPEAWAAYVKVHDNEMNYLLAQQDQWLGLWTGELLYTWQYVGRGRYVEDNDESQEKSERMKKDKALR</sequence>
<evidence type="ECO:0000256" key="1">
    <source>
        <dbReference type="SAM" id="MobiDB-lite"/>
    </source>
</evidence>
<dbReference type="AlphaFoldDB" id="A0A0G4FUV1"/>
<keyword evidence="2" id="KW-0732">Signal</keyword>
<evidence type="ECO:0000256" key="2">
    <source>
        <dbReference type="SAM" id="SignalP"/>
    </source>
</evidence>
<name>A0A0G4FUV1_VITBC</name>
<dbReference type="VEuPathDB" id="CryptoDB:Vbra_4471"/>
<organism evidence="3 4">
    <name type="scientific">Vitrella brassicaformis (strain CCMP3155)</name>
    <dbReference type="NCBI Taxonomy" id="1169540"/>
    <lineage>
        <taxon>Eukaryota</taxon>
        <taxon>Sar</taxon>
        <taxon>Alveolata</taxon>
        <taxon>Colpodellida</taxon>
        <taxon>Vitrellaceae</taxon>
        <taxon>Vitrella</taxon>
    </lineage>
</organism>
<proteinExistence type="predicted"/>
<gene>
    <name evidence="3" type="ORF">Vbra_4471</name>
</gene>
<feature type="chain" id="PRO_5005189093" evidence="2">
    <location>
        <begin position="21"/>
        <end position="209"/>
    </location>
</feature>
<dbReference type="InParanoid" id="A0A0G4FUV1"/>
<accession>A0A0G4FUV1</accession>
<dbReference type="EMBL" id="CDMY01000501">
    <property type="protein sequence ID" value="CEM18501.1"/>
    <property type="molecule type" value="Genomic_DNA"/>
</dbReference>
<feature type="signal peptide" evidence="2">
    <location>
        <begin position="1"/>
        <end position="20"/>
    </location>
</feature>
<evidence type="ECO:0000313" key="3">
    <source>
        <dbReference type="EMBL" id="CEM18501.1"/>
    </source>
</evidence>
<protein>
    <submittedName>
        <fullName evidence="3">Uncharacterized protein</fullName>
    </submittedName>
</protein>
<reference evidence="3 4" key="1">
    <citation type="submission" date="2014-11" db="EMBL/GenBank/DDBJ databases">
        <authorList>
            <person name="Zhu J."/>
            <person name="Qi W."/>
            <person name="Song R."/>
        </authorList>
    </citation>
    <scope>NUCLEOTIDE SEQUENCE [LARGE SCALE GENOMIC DNA]</scope>
</reference>
<feature type="compositionally biased region" description="Polar residues" evidence="1">
    <location>
        <begin position="70"/>
        <end position="85"/>
    </location>
</feature>